<evidence type="ECO:0000259" key="9">
    <source>
        <dbReference type="Pfam" id="PF00534"/>
    </source>
</evidence>
<dbReference type="UniPathway" id="UPA00164"/>
<evidence type="ECO:0000256" key="4">
    <source>
        <dbReference type="ARBA" id="ARBA00022676"/>
    </source>
</evidence>
<evidence type="ECO:0000313" key="11">
    <source>
        <dbReference type="EMBL" id="PMC82508.1"/>
    </source>
</evidence>
<evidence type="ECO:0000256" key="5">
    <source>
        <dbReference type="ARBA" id="ARBA00022679"/>
    </source>
</evidence>
<sequence>MKVLFLTSEADPFIKTGGLADVAGSLPKELVKKGVDIRVCMPLYSSIDQAYRKKMKKIKEFYVDLDWKHQYAGVYSLKWDNVEFYFIDNLEYFDRPNAYGYDDDAERFIYFSKAATLLGKEIDFKPDIIHANDWHTALVNIYVNDFRKGDEFFDDVRCLFTIHNLKYQGVFDSGYLTLTGLDGYYFNEHDLKYFDAINFMKGGIVHSTAFNTVSENYADEIKYPFYGEGLDGVIREYQGKLSGIVNGIDYDVWNPKTDKNIYENYDLKSLNKKLENKTNLQKEYGLPVNPDVPMIAICSRLTSMKGFDLVRYILDELLQEDIQLVVLGTGDYTYEEMFKYFEWKYPDKVAARIYYDGKESHELYAASDLFMMPSISEPCGISQLIAMRYGSLPIVREAGGLKDTVKPYNKYTGEGTGFSFENINAHELLFASKNAIDLYKNNKEAFNKLIENAMNEKNDWEESSKKYIDLYESIKA</sequence>
<keyword evidence="5 7" id="KW-0808">Transferase</keyword>
<dbReference type="InterPro" id="IPR011835">
    <property type="entry name" value="GS/SS"/>
</dbReference>
<evidence type="ECO:0000256" key="8">
    <source>
        <dbReference type="SAM" id="Coils"/>
    </source>
</evidence>
<comment type="similarity">
    <text evidence="3 7">Belongs to the glycosyltransferase 1 family. Bacterial/plant glycogen synthase subfamily.</text>
</comment>
<comment type="caution">
    <text evidence="11">The sequence shown here is derived from an EMBL/GenBank/DDBJ whole genome shotgun (WGS) entry which is preliminary data.</text>
</comment>
<dbReference type="GO" id="GO:0005978">
    <property type="term" value="P:glycogen biosynthetic process"/>
    <property type="evidence" value="ECO:0007669"/>
    <property type="project" value="UniProtKB-UniRule"/>
</dbReference>
<dbReference type="Proteomes" id="UP000235658">
    <property type="component" value="Unassembled WGS sequence"/>
</dbReference>
<reference evidence="11 12" key="1">
    <citation type="submission" date="2017-09" db="EMBL/GenBank/DDBJ databases">
        <title>Bacterial strain isolated from the female urinary microbiota.</title>
        <authorList>
            <person name="Thomas-White K."/>
            <person name="Kumar N."/>
            <person name="Forster S."/>
            <person name="Putonti C."/>
            <person name="Lawley T."/>
            <person name="Wolfe A.J."/>
        </authorList>
    </citation>
    <scope>NUCLEOTIDE SEQUENCE [LARGE SCALE GENOMIC DNA]</scope>
    <source>
        <strain evidence="11 12">UMB0204</strain>
    </source>
</reference>
<keyword evidence="6 7" id="KW-0320">Glycogen biosynthesis</keyword>
<dbReference type="InterPro" id="IPR001296">
    <property type="entry name" value="Glyco_trans_1"/>
</dbReference>
<name>A0A2N6UKY0_9FIRM</name>
<comment type="pathway">
    <text evidence="7">Glycan biosynthesis; glycogen biosynthesis.</text>
</comment>
<dbReference type="CDD" id="cd03791">
    <property type="entry name" value="GT5_Glycogen_synthase_DULL1-like"/>
    <property type="match status" value="1"/>
</dbReference>
<feature type="coiled-coil region" evidence="8">
    <location>
        <begin position="436"/>
        <end position="463"/>
    </location>
</feature>
<keyword evidence="8" id="KW-0175">Coiled coil</keyword>
<dbReference type="AlphaFoldDB" id="A0A2N6UKY0"/>
<accession>A0A2N6UKY0</accession>
<evidence type="ECO:0000313" key="12">
    <source>
        <dbReference type="Proteomes" id="UP000235658"/>
    </source>
</evidence>
<evidence type="ECO:0000256" key="1">
    <source>
        <dbReference type="ARBA" id="ARBA00001478"/>
    </source>
</evidence>
<evidence type="ECO:0000256" key="2">
    <source>
        <dbReference type="ARBA" id="ARBA00002764"/>
    </source>
</evidence>
<comment type="function">
    <text evidence="2 7">Synthesizes alpha-1,4-glucan chains using ADP-glucose.</text>
</comment>
<dbReference type="SUPFAM" id="SSF53756">
    <property type="entry name" value="UDP-Glycosyltransferase/glycogen phosphorylase"/>
    <property type="match status" value="1"/>
</dbReference>
<feature type="binding site" evidence="7">
    <location>
        <position position="15"/>
    </location>
    <ligand>
        <name>ADP-alpha-D-glucose</name>
        <dbReference type="ChEBI" id="CHEBI:57498"/>
    </ligand>
</feature>
<dbReference type="Pfam" id="PF08323">
    <property type="entry name" value="Glyco_transf_5"/>
    <property type="match status" value="1"/>
</dbReference>
<feature type="domain" description="Glycosyl transferase family 1" evidence="9">
    <location>
        <begin position="289"/>
        <end position="453"/>
    </location>
</feature>
<evidence type="ECO:0000259" key="10">
    <source>
        <dbReference type="Pfam" id="PF08323"/>
    </source>
</evidence>
<comment type="catalytic activity">
    <reaction evidence="1 7">
        <text>[(1-&gt;4)-alpha-D-glucosyl](n) + ADP-alpha-D-glucose = [(1-&gt;4)-alpha-D-glucosyl](n+1) + ADP + H(+)</text>
        <dbReference type="Rhea" id="RHEA:18189"/>
        <dbReference type="Rhea" id="RHEA-COMP:9584"/>
        <dbReference type="Rhea" id="RHEA-COMP:9587"/>
        <dbReference type="ChEBI" id="CHEBI:15378"/>
        <dbReference type="ChEBI" id="CHEBI:15444"/>
        <dbReference type="ChEBI" id="CHEBI:57498"/>
        <dbReference type="ChEBI" id="CHEBI:456216"/>
        <dbReference type="EC" id="2.4.1.21"/>
    </reaction>
</comment>
<dbReference type="Gene3D" id="3.40.50.2000">
    <property type="entry name" value="Glycogen Phosphorylase B"/>
    <property type="match status" value="2"/>
</dbReference>
<dbReference type="GO" id="GO:0009011">
    <property type="term" value="F:alpha-1,4-glucan glucosyltransferase (ADP-glucose donor) activity"/>
    <property type="evidence" value="ECO:0007669"/>
    <property type="project" value="UniProtKB-UniRule"/>
</dbReference>
<dbReference type="EMBL" id="PNHP01000001">
    <property type="protein sequence ID" value="PMC82508.1"/>
    <property type="molecule type" value="Genomic_DNA"/>
</dbReference>
<dbReference type="PANTHER" id="PTHR45825">
    <property type="entry name" value="GRANULE-BOUND STARCH SYNTHASE 1, CHLOROPLASTIC/AMYLOPLASTIC"/>
    <property type="match status" value="1"/>
</dbReference>
<dbReference type="HAMAP" id="MF_00484">
    <property type="entry name" value="Glycogen_synth"/>
    <property type="match status" value="1"/>
</dbReference>
<proteinExistence type="inferred from homology"/>
<dbReference type="GO" id="GO:0004373">
    <property type="term" value="F:alpha-1,4-glucan glucosyltransferase (UDP-glucose donor) activity"/>
    <property type="evidence" value="ECO:0007669"/>
    <property type="project" value="InterPro"/>
</dbReference>
<evidence type="ECO:0000256" key="3">
    <source>
        <dbReference type="ARBA" id="ARBA00010281"/>
    </source>
</evidence>
<evidence type="ECO:0000256" key="6">
    <source>
        <dbReference type="ARBA" id="ARBA00023056"/>
    </source>
</evidence>
<dbReference type="PANTHER" id="PTHR45825:SF11">
    <property type="entry name" value="ALPHA AMYLASE DOMAIN-CONTAINING PROTEIN"/>
    <property type="match status" value="1"/>
</dbReference>
<feature type="domain" description="Starch synthase catalytic" evidence="10">
    <location>
        <begin position="2"/>
        <end position="236"/>
    </location>
</feature>
<keyword evidence="4 7" id="KW-0328">Glycosyltransferase</keyword>
<organism evidence="11 12">
    <name type="scientific">Anaerococcus hydrogenalis</name>
    <dbReference type="NCBI Taxonomy" id="33029"/>
    <lineage>
        <taxon>Bacteria</taxon>
        <taxon>Bacillati</taxon>
        <taxon>Bacillota</taxon>
        <taxon>Tissierellia</taxon>
        <taxon>Tissierellales</taxon>
        <taxon>Peptoniphilaceae</taxon>
        <taxon>Anaerococcus</taxon>
    </lineage>
</organism>
<dbReference type="GeneID" id="84577932"/>
<dbReference type="InterPro" id="IPR013534">
    <property type="entry name" value="Starch_synth_cat_dom"/>
</dbReference>
<dbReference type="NCBIfam" id="NF001898">
    <property type="entry name" value="PRK00654.1-1"/>
    <property type="match status" value="1"/>
</dbReference>
<dbReference type="Pfam" id="PF00534">
    <property type="entry name" value="Glycos_transf_1"/>
    <property type="match status" value="1"/>
</dbReference>
<dbReference type="RefSeq" id="WP_102197561.1">
    <property type="nucleotide sequence ID" value="NZ_PNHP01000001.1"/>
</dbReference>
<protein>
    <recommendedName>
        <fullName evidence="7">Glycogen synthase</fullName>
        <ecNumber evidence="7">2.4.1.21</ecNumber>
    </recommendedName>
    <alternativeName>
        <fullName evidence="7">Starch [bacterial glycogen] synthase</fullName>
    </alternativeName>
</protein>
<evidence type="ECO:0000256" key="7">
    <source>
        <dbReference type="HAMAP-Rule" id="MF_00484"/>
    </source>
</evidence>
<dbReference type="EC" id="2.4.1.21" evidence="7"/>
<dbReference type="NCBIfam" id="TIGR02095">
    <property type="entry name" value="glgA"/>
    <property type="match status" value="1"/>
</dbReference>
<gene>
    <name evidence="7" type="primary">glgA</name>
    <name evidence="11" type="ORF">CJ192_01910</name>
</gene>